<feature type="region of interest" description="Disordered" evidence="1">
    <location>
        <begin position="269"/>
        <end position="312"/>
    </location>
</feature>
<dbReference type="AlphaFoldDB" id="A0A9P9IQW9"/>
<dbReference type="OrthoDB" id="405906at2759"/>
<comment type="caution">
    <text evidence="4">The sequence shown here is derived from an EMBL/GenBank/DDBJ whole genome shotgun (WGS) entry which is preliminary data.</text>
</comment>
<dbReference type="Pfam" id="PF24802">
    <property type="entry name" value="DUF7703"/>
    <property type="match status" value="1"/>
</dbReference>
<dbReference type="PANTHER" id="PTHR37013">
    <property type="entry name" value="INTEGRAL MEMBRANE PROTEIN (AFU_ORTHOLOGUE AFUA_1G05950)-RELATED"/>
    <property type="match status" value="1"/>
</dbReference>
<dbReference type="InterPro" id="IPR056120">
    <property type="entry name" value="DUF7703"/>
</dbReference>
<keyword evidence="2" id="KW-0472">Membrane</keyword>
<feature type="domain" description="DUF7703" evidence="3">
    <location>
        <begin position="9"/>
        <end position="261"/>
    </location>
</feature>
<evidence type="ECO:0000256" key="2">
    <source>
        <dbReference type="SAM" id="Phobius"/>
    </source>
</evidence>
<evidence type="ECO:0000259" key="3">
    <source>
        <dbReference type="Pfam" id="PF24802"/>
    </source>
</evidence>
<name>A0A9P9IQW9_9HYPO</name>
<feature type="transmembrane region" description="Helical" evidence="2">
    <location>
        <begin position="15"/>
        <end position="37"/>
    </location>
</feature>
<accession>A0A9P9IQW9</accession>
<evidence type="ECO:0000313" key="4">
    <source>
        <dbReference type="EMBL" id="KAH7127940.1"/>
    </source>
</evidence>
<evidence type="ECO:0000256" key="1">
    <source>
        <dbReference type="SAM" id="MobiDB-lite"/>
    </source>
</evidence>
<feature type="transmembrane region" description="Helical" evidence="2">
    <location>
        <begin position="80"/>
        <end position="105"/>
    </location>
</feature>
<protein>
    <recommendedName>
        <fullName evidence="3">DUF7703 domain-containing protein</fullName>
    </recommendedName>
</protein>
<feature type="compositionally biased region" description="Polar residues" evidence="1">
    <location>
        <begin position="301"/>
        <end position="312"/>
    </location>
</feature>
<dbReference type="PANTHER" id="PTHR37013:SF4">
    <property type="entry name" value="INTEGRAL MEMBRANE PROTEIN"/>
    <property type="match status" value="1"/>
</dbReference>
<feature type="transmembrane region" description="Helical" evidence="2">
    <location>
        <begin position="49"/>
        <end position="74"/>
    </location>
</feature>
<evidence type="ECO:0000313" key="5">
    <source>
        <dbReference type="Proteomes" id="UP000717696"/>
    </source>
</evidence>
<reference evidence="4" key="1">
    <citation type="journal article" date="2021" name="Nat. Commun.">
        <title>Genetic determinants of endophytism in the Arabidopsis root mycobiome.</title>
        <authorList>
            <person name="Mesny F."/>
            <person name="Miyauchi S."/>
            <person name="Thiergart T."/>
            <person name="Pickel B."/>
            <person name="Atanasova L."/>
            <person name="Karlsson M."/>
            <person name="Huettel B."/>
            <person name="Barry K.W."/>
            <person name="Haridas S."/>
            <person name="Chen C."/>
            <person name="Bauer D."/>
            <person name="Andreopoulos W."/>
            <person name="Pangilinan J."/>
            <person name="LaButti K."/>
            <person name="Riley R."/>
            <person name="Lipzen A."/>
            <person name="Clum A."/>
            <person name="Drula E."/>
            <person name="Henrissat B."/>
            <person name="Kohler A."/>
            <person name="Grigoriev I.V."/>
            <person name="Martin F.M."/>
            <person name="Hacquard S."/>
        </authorList>
    </citation>
    <scope>NUCLEOTIDE SEQUENCE</scope>
    <source>
        <strain evidence="4">MPI-CAGE-AT-0021</strain>
    </source>
</reference>
<keyword evidence="5" id="KW-1185">Reference proteome</keyword>
<proteinExistence type="predicted"/>
<dbReference type="EMBL" id="JAGMUU010000022">
    <property type="protein sequence ID" value="KAH7127940.1"/>
    <property type="molecule type" value="Genomic_DNA"/>
</dbReference>
<keyword evidence="2" id="KW-1133">Transmembrane helix</keyword>
<gene>
    <name evidence="4" type="ORF">B0J13DRAFT_564758</name>
</gene>
<organism evidence="4 5">
    <name type="scientific">Dactylonectria estremocensis</name>
    <dbReference type="NCBI Taxonomy" id="1079267"/>
    <lineage>
        <taxon>Eukaryota</taxon>
        <taxon>Fungi</taxon>
        <taxon>Dikarya</taxon>
        <taxon>Ascomycota</taxon>
        <taxon>Pezizomycotina</taxon>
        <taxon>Sordariomycetes</taxon>
        <taxon>Hypocreomycetidae</taxon>
        <taxon>Hypocreales</taxon>
        <taxon>Nectriaceae</taxon>
        <taxon>Dactylonectria</taxon>
    </lineage>
</organism>
<sequence length="312" mass="35203">MAADGGYRGGIDVTLPIAMTIAGFFAISLYNVLEINIQIFLRFRKRSGLYFWSLMFASWGIAIHSVGFLLQFFQLCRNDYANIVIITMGGVPMVIGFAVVLYSRLHLIVEDRRKIRWVLMMIIMSFVVFTVPPTVLNFGSNSPHPEPYIRPFQVYEKIMLFGFSAQEVTISALYLWEARKMLRIIDSDSTKGSSRVLKRLIYVNILVILLDMSIIGTELGGAHAIQTTYKSAVYSVKLKLEFPVLNQLRTIVKRGGYPCECHSSHVMSNTTEETTSTGYRPFHSQRRHSSATVPIPPSFQPWHSTSLGSTVA</sequence>
<feature type="transmembrane region" description="Helical" evidence="2">
    <location>
        <begin position="196"/>
        <end position="216"/>
    </location>
</feature>
<dbReference type="Proteomes" id="UP000717696">
    <property type="component" value="Unassembled WGS sequence"/>
</dbReference>
<feature type="transmembrane region" description="Helical" evidence="2">
    <location>
        <begin position="158"/>
        <end position="176"/>
    </location>
</feature>
<feature type="compositionally biased region" description="Polar residues" evidence="1">
    <location>
        <begin position="269"/>
        <end position="278"/>
    </location>
</feature>
<keyword evidence="2" id="KW-0812">Transmembrane</keyword>
<feature type="transmembrane region" description="Helical" evidence="2">
    <location>
        <begin position="117"/>
        <end position="138"/>
    </location>
</feature>